<feature type="region of interest" description="Disordered" evidence="10">
    <location>
        <begin position="561"/>
        <end position="599"/>
    </location>
</feature>
<keyword evidence="6" id="KW-0805">Transcription regulation</keyword>
<feature type="region of interest" description="Disordered" evidence="10">
    <location>
        <begin position="358"/>
        <end position="432"/>
    </location>
</feature>
<dbReference type="PROSITE" id="PS50048">
    <property type="entry name" value="ZN2_CY6_FUNGAL_2"/>
    <property type="match status" value="1"/>
</dbReference>
<name>A0A0D2AYV3_9PEZI</name>
<dbReference type="STRING" id="253628.A0A0D2AYV3"/>
<keyword evidence="7" id="KW-0238">DNA-binding</keyword>
<feature type="compositionally biased region" description="Polar residues" evidence="10">
    <location>
        <begin position="46"/>
        <end position="64"/>
    </location>
</feature>
<dbReference type="CDD" id="cd00067">
    <property type="entry name" value="GAL4"/>
    <property type="match status" value="1"/>
</dbReference>
<feature type="compositionally biased region" description="Basic and acidic residues" evidence="10">
    <location>
        <begin position="679"/>
        <end position="690"/>
    </location>
</feature>
<evidence type="ECO:0000256" key="5">
    <source>
        <dbReference type="ARBA" id="ARBA00022833"/>
    </source>
</evidence>
<dbReference type="InParanoid" id="A0A0D2AYV3"/>
<sequence length="731" mass="79196">MAASDAEDAASPDPDFGDQDELSEVMAESVSALQSSTAVAVDRTESNSGSSDQHTPTNGTSGVNKLNPKDPSRPRRKKARRACFACQRAHLTCGDERPCQRCIKRGLQDQCHDGVRKKAKYLSDTPAELLNPPGMGGYHPYINGTKTASSNNDASGVPMTGSNETGHYATQQQPQTPTLEVYGQTSNQTQMPPPLSTTGSFGAQQSPLSPQQFTQHGQQHMNTTMAQASQGMTQFNGLHFDPSDPALFNFDIASLNFGNQYGALEFGMLNHMSSGANGDNQDMINSMHMQGFNQNYSDPALTFSQDAFVNADWNNSHPRASSTSGLLSTPNNTPIVSSIDRHDSLTQFPKAYAIGAGPPSMASASPAASSGVPDAPVEQPQSPALFLNTSQAPSSPIIQRQASSKQQPVQPPTSGETYNQTHQATAPATTTRKRPYDADIIYETVNKPYPYTSGFHRLFNYITRNFSSEKRIRVAKAVAAIRPSLITFSQGLTEQDLIFMERSVQRKLFEFHDFLQATGTPTIMARRDGAIVSASKEFSILTGWSKSVLLGKEPNLNINSGGASGASTAPGSAARTRLSSAERDTAERPTTTQSGNSALAAMNTNNTLPVLLAEILDQDTVVQFYEDFARLAFSSAGGSVLRRGRLLKYRVKSDQMPEQHSGNGQDDSAMKKRKRSQSIKHEDGQTHIKGEAGITKLGEREGAVDVMYCWTCRRDVFEVPTLIVMNFLPII</sequence>
<dbReference type="Proteomes" id="UP000053259">
    <property type="component" value="Unassembled WGS sequence"/>
</dbReference>
<feature type="compositionally biased region" description="Polar residues" evidence="10">
    <location>
        <begin position="314"/>
        <end position="336"/>
    </location>
</feature>
<keyword evidence="8" id="KW-0804">Transcription</keyword>
<feature type="region of interest" description="Disordered" evidence="10">
    <location>
        <begin position="146"/>
        <end position="211"/>
    </location>
</feature>
<evidence type="ECO:0000256" key="8">
    <source>
        <dbReference type="ARBA" id="ARBA00023163"/>
    </source>
</evidence>
<keyword evidence="9" id="KW-0539">Nucleus</keyword>
<evidence type="ECO:0000256" key="2">
    <source>
        <dbReference type="ARBA" id="ARBA00010855"/>
    </source>
</evidence>
<dbReference type="FunCoup" id="A0A0D2AYV3">
    <property type="interactions" value="208"/>
</dbReference>
<keyword evidence="4" id="KW-0479">Metal-binding</keyword>
<keyword evidence="5" id="KW-0862">Zinc</keyword>
<feature type="domain" description="Zn(2)-C6 fungal-type" evidence="11">
    <location>
        <begin position="82"/>
        <end position="111"/>
    </location>
</feature>
<dbReference type="PANTHER" id="PTHR47659">
    <property type="entry name" value="ZN(II)2CYS6 TRANSCRIPTION FACTOR (EUROFUNG)-RELATED"/>
    <property type="match status" value="1"/>
</dbReference>
<keyword evidence="3" id="KW-0312">Gluconeogenesis</keyword>
<dbReference type="GO" id="GO:0009267">
    <property type="term" value="P:cellular response to starvation"/>
    <property type="evidence" value="ECO:0007669"/>
    <property type="project" value="TreeGrafter"/>
</dbReference>
<dbReference type="Gene3D" id="4.10.240.10">
    <property type="entry name" value="Zn(2)-C6 fungal-type DNA-binding domain"/>
    <property type="match status" value="1"/>
</dbReference>
<feature type="compositionally biased region" description="Low complexity" evidence="10">
    <location>
        <begin position="358"/>
        <end position="376"/>
    </location>
</feature>
<dbReference type="RefSeq" id="XP_016214213.1">
    <property type="nucleotide sequence ID" value="XM_016358011.1"/>
</dbReference>
<dbReference type="Pfam" id="PF24990">
    <property type="entry name" value="PAS_13"/>
    <property type="match status" value="1"/>
</dbReference>
<dbReference type="EMBL" id="KN847541">
    <property type="protein sequence ID" value="KIW04344.1"/>
    <property type="molecule type" value="Genomic_DNA"/>
</dbReference>
<dbReference type="InterPro" id="IPR036864">
    <property type="entry name" value="Zn2-C6_fun-type_DNA-bd_sf"/>
</dbReference>
<dbReference type="GO" id="GO:0005634">
    <property type="term" value="C:nucleus"/>
    <property type="evidence" value="ECO:0007669"/>
    <property type="project" value="UniProtKB-SubCell"/>
</dbReference>
<evidence type="ECO:0000313" key="12">
    <source>
        <dbReference type="EMBL" id="KIW04344.1"/>
    </source>
</evidence>
<evidence type="ECO:0000256" key="6">
    <source>
        <dbReference type="ARBA" id="ARBA00023015"/>
    </source>
</evidence>
<feature type="compositionally biased region" description="Polar residues" evidence="10">
    <location>
        <begin position="379"/>
        <end position="423"/>
    </location>
</feature>
<dbReference type="PANTHER" id="PTHR47659:SF1">
    <property type="entry name" value="TRANSCRIPTION ACTIVATOR OF GLUCONEOGENESIS ERT1"/>
    <property type="match status" value="1"/>
</dbReference>
<dbReference type="SUPFAM" id="SSF57701">
    <property type="entry name" value="Zn2/Cys6 DNA-binding domain"/>
    <property type="match status" value="1"/>
</dbReference>
<proteinExistence type="inferred from homology"/>
<dbReference type="GeneID" id="27312607"/>
<feature type="region of interest" description="Disordered" evidence="10">
    <location>
        <begin position="651"/>
        <end position="692"/>
    </location>
</feature>
<dbReference type="GO" id="GO:0000981">
    <property type="term" value="F:DNA-binding transcription factor activity, RNA polymerase II-specific"/>
    <property type="evidence" value="ECO:0007669"/>
    <property type="project" value="InterPro"/>
</dbReference>
<dbReference type="OrthoDB" id="2538135at2759"/>
<comment type="subcellular location">
    <subcellularLocation>
        <location evidence="1">Nucleus</location>
    </subcellularLocation>
</comment>
<dbReference type="SMART" id="SM00066">
    <property type="entry name" value="GAL4"/>
    <property type="match status" value="1"/>
</dbReference>
<feature type="compositionally biased region" description="Acidic residues" evidence="10">
    <location>
        <begin position="1"/>
        <end position="23"/>
    </location>
</feature>
<dbReference type="GO" id="GO:0008270">
    <property type="term" value="F:zinc ion binding"/>
    <property type="evidence" value="ECO:0007669"/>
    <property type="project" value="InterPro"/>
</dbReference>
<gene>
    <name evidence="12" type="ORF">PV09_04634</name>
</gene>
<dbReference type="VEuPathDB" id="FungiDB:PV09_04634"/>
<keyword evidence="13" id="KW-1185">Reference proteome</keyword>
<evidence type="ECO:0000256" key="3">
    <source>
        <dbReference type="ARBA" id="ARBA00022432"/>
    </source>
</evidence>
<evidence type="ECO:0000313" key="13">
    <source>
        <dbReference type="Proteomes" id="UP000053259"/>
    </source>
</evidence>
<dbReference type="GO" id="GO:0006094">
    <property type="term" value="P:gluconeogenesis"/>
    <property type="evidence" value="ECO:0007669"/>
    <property type="project" value="UniProtKB-KW"/>
</dbReference>
<feature type="region of interest" description="Disordered" evidence="10">
    <location>
        <begin position="314"/>
        <end position="338"/>
    </location>
</feature>
<evidence type="ECO:0000256" key="10">
    <source>
        <dbReference type="SAM" id="MobiDB-lite"/>
    </source>
</evidence>
<protein>
    <recommendedName>
        <fullName evidence="11">Zn(2)-C6 fungal-type domain-containing protein</fullName>
    </recommendedName>
</protein>
<accession>A0A0D2AYV3</accession>
<dbReference type="HOGENOM" id="CLU_010748_1_0_1"/>
<dbReference type="InterPro" id="IPR050335">
    <property type="entry name" value="ERT1_acuK_gluconeogen_tf"/>
</dbReference>
<dbReference type="InterPro" id="IPR001138">
    <property type="entry name" value="Zn2Cys6_DnaBD"/>
</dbReference>
<evidence type="ECO:0000256" key="7">
    <source>
        <dbReference type="ARBA" id="ARBA00023125"/>
    </source>
</evidence>
<dbReference type="AlphaFoldDB" id="A0A0D2AYV3"/>
<reference evidence="12 13" key="1">
    <citation type="submission" date="2015-01" db="EMBL/GenBank/DDBJ databases">
        <title>The Genome Sequence of Ochroconis gallopava CBS43764.</title>
        <authorList>
            <consortium name="The Broad Institute Genomics Platform"/>
            <person name="Cuomo C."/>
            <person name="de Hoog S."/>
            <person name="Gorbushina A."/>
            <person name="Stielow B."/>
            <person name="Teixiera M."/>
            <person name="Abouelleil A."/>
            <person name="Chapman S.B."/>
            <person name="Priest M."/>
            <person name="Young S.K."/>
            <person name="Wortman J."/>
            <person name="Nusbaum C."/>
            <person name="Birren B."/>
        </authorList>
    </citation>
    <scope>NUCLEOTIDE SEQUENCE [LARGE SCALE GENOMIC DNA]</scope>
    <source>
        <strain evidence="12 13">CBS 43764</strain>
    </source>
</reference>
<dbReference type="InterPro" id="IPR056751">
    <property type="entry name" value="PAS_13"/>
</dbReference>
<evidence type="ECO:0000256" key="4">
    <source>
        <dbReference type="ARBA" id="ARBA00022723"/>
    </source>
</evidence>
<evidence type="ECO:0000259" key="11">
    <source>
        <dbReference type="PROSITE" id="PS50048"/>
    </source>
</evidence>
<evidence type="ECO:0000256" key="1">
    <source>
        <dbReference type="ARBA" id="ARBA00004123"/>
    </source>
</evidence>
<dbReference type="GO" id="GO:0000977">
    <property type="term" value="F:RNA polymerase II transcription regulatory region sequence-specific DNA binding"/>
    <property type="evidence" value="ECO:0007669"/>
    <property type="project" value="TreeGrafter"/>
</dbReference>
<feature type="region of interest" description="Disordered" evidence="10">
    <location>
        <begin position="1"/>
        <end position="77"/>
    </location>
</feature>
<evidence type="ECO:0000256" key="9">
    <source>
        <dbReference type="ARBA" id="ARBA00023242"/>
    </source>
</evidence>
<feature type="compositionally biased region" description="Polar residues" evidence="10">
    <location>
        <begin position="588"/>
        <end position="599"/>
    </location>
</feature>
<feature type="compositionally biased region" description="Low complexity" evidence="10">
    <location>
        <begin position="565"/>
        <end position="574"/>
    </location>
</feature>
<comment type="similarity">
    <text evidence="2">Belongs to the ERT1/acuK family.</text>
</comment>
<organism evidence="12 13">
    <name type="scientific">Verruconis gallopava</name>
    <dbReference type="NCBI Taxonomy" id="253628"/>
    <lineage>
        <taxon>Eukaryota</taxon>
        <taxon>Fungi</taxon>
        <taxon>Dikarya</taxon>
        <taxon>Ascomycota</taxon>
        <taxon>Pezizomycotina</taxon>
        <taxon>Dothideomycetes</taxon>
        <taxon>Pleosporomycetidae</taxon>
        <taxon>Venturiales</taxon>
        <taxon>Sympoventuriaceae</taxon>
        <taxon>Verruconis</taxon>
    </lineage>
</organism>